<feature type="binding site" evidence="9">
    <location>
        <position position="262"/>
    </location>
    <ligand>
        <name>ATP</name>
        <dbReference type="ChEBI" id="CHEBI:30616"/>
    </ligand>
</feature>
<dbReference type="InterPro" id="IPR013562">
    <property type="entry name" value="TmcA/NAT10_N"/>
</dbReference>
<dbReference type="SUPFAM" id="SSF52540">
    <property type="entry name" value="P-loop containing nucleoside triphosphate hydrolases"/>
    <property type="match status" value="1"/>
</dbReference>
<evidence type="ECO:0000256" key="3">
    <source>
        <dbReference type="ARBA" id="ARBA00022679"/>
    </source>
</evidence>
<dbReference type="Pfam" id="PF17176">
    <property type="entry name" value="tRNA_bind_3"/>
    <property type="match status" value="1"/>
</dbReference>
<keyword evidence="2 9" id="KW-0820">tRNA-binding</keyword>
<dbReference type="Pfam" id="PF13718">
    <property type="entry name" value="GNAT_acetyltr_2"/>
    <property type="match status" value="2"/>
</dbReference>
<reference evidence="12" key="1">
    <citation type="submission" date="2017-08" db="EMBL/GenBank/DDBJ databases">
        <authorList>
            <person name="Imhoff J.F."/>
            <person name="Rahn T."/>
            <person name="Kuenzel S."/>
            <person name="Neulinger S.C."/>
        </authorList>
    </citation>
    <scope>NUCLEOTIDE SEQUENCE</scope>
    <source>
        <strain evidence="12">DSM 11080</strain>
    </source>
</reference>
<evidence type="ECO:0000256" key="8">
    <source>
        <dbReference type="ARBA" id="ARBA00023315"/>
    </source>
</evidence>
<dbReference type="InterPro" id="IPR032672">
    <property type="entry name" value="TmcA/NAT10/Kre33"/>
</dbReference>
<dbReference type="SUPFAM" id="SSF55729">
    <property type="entry name" value="Acyl-CoA N-acyltransferases (Nat)"/>
    <property type="match status" value="1"/>
</dbReference>
<gene>
    <name evidence="9" type="primary">tmcA</name>
    <name evidence="12" type="ORF">CKO40_08010</name>
</gene>
<evidence type="ECO:0000256" key="6">
    <source>
        <dbReference type="ARBA" id="ARBA00022840"/>
    </source>
</evidence>
<feature type="binding site" evidence="9">
    <location>
        <begin position="571"/>
        <end position="573"/>
    </location>
    <ligand>
        <name>acetyl-CoA</name>
        <dbReference type="ChEBI" id="CHEBI:57288"/>
    </ligand>
</feature>
<comment type="caution">
    <text evidence="9">Lacks conserved residue(s) required for the propagation of feature annotation.</text>
</comment>
<dbReference type="RefSeq" id="WP_200345689.1">
    <property type="nucleotide sequence ID" value="NZ_NRSJ01000011.1"/>
</dbReference>
<evidence type="ECO:0000256" key="5">
    <source>
        <dbReference type="ARBA" id="ARBA00022741"/>
    </source>
</evidence>
<name>A0AAJ0U393_9GAMM</name>
<accession>A0AAJ0U393</accession>
<keyword evidence="3 9" id="KW-0808">Transferase</keyword>
<dbReference type="PANTHER" id="PTHR10925:SF5">
    <property type="entry name" value="RNA CYTIDINE ACETYLTRANSFERASE"/>
    <property type="match status" value="1"/>
</dbReference>
<dbReference type="Proteomes" id="UP001296776">
    <property type="component" value="Unassembled WGS sequence"/>
</dbReference>
<comment type="subcellular location">
    <subcellularLocation>
        <location evidence="9">Cytoplasm</location>
    </subcellularLocation>
</comment>
<dbReference type="AlphaFoldDB" id="A0AAJ0U393"/>
<organism evidence="12 13">
    <name type="scientific">Halochromatium glycolicum</name>
    <dbReference type="NCBI Taxonomy" id="85075"/>
    <lineage>
        <taxon>Bacteria</taxon>
        <taxon>Pseudomonadati</taxon>
        <taxon>Pseudomonadota</taxon>
        <taxon>Gammaproteobacteria</taxon>
        <taxon>Chromatiales</taxon>
        <taxon>Chromatiaceae</taxon>
        <taxon>Halochromatium</taxon>
    </lineage>
</organism>
<evidence type="ECO:0000256" key="7">
    <source>
        <dbReference type="ARBA" id="ARBA00022884"/>
    </source>
</evidence>
<dbReference type="InterPro" id="IPR000182">
    <property type="entry name" value="GNAT_dom"/>
</dbReference>
<dbReference type="GO" id="GO:0002101">
    <property type="term" value="P:tRNA wobble cytosine modification"/>
    <property type="evidence" value="ECO:0007669"/>
    <property type="project" value="UniProtKB-UniRule"/>
</dbReference>
<feature type="region of interest" description="Disordered" evidence="10">
    <location>
        <begin position="181"/>
        <end position="229"/>
    </location>
</feature>
<evidence type="ECO:0000259" key="11">
    <source>
        <dbReference type="PROSITE" id="PS51186"/>
    </source>
</evidence>
<keyword evidence="13" id="KW-1185">Reference proteome</keyword>
<comment type="function">
    <text evidence="9">Catalyzes the formation of N(4)-acetylcytidine (ac(4)C) at the wobble position of tRNA(Met), by using acetyl-CoA as an acetyl donor and ATP (or GTP).</text>
</comment>
<dbReference type="EMBL" id="NRSJ01000011">
    <property type="protein sequence ID" value="MBK1704483.1"/>
    <property type="molecule type" value="Genomic_DNA"/>
</dbReference>
<proteinExistence type="inferred from homology"/>
<keyword evidence="7 9" id="KW-0694">RNA-binding</keyword>
<evidence type="ECO:0000256" key="10">
    <source>
        <dbReference type="SAM" id="MobiDB-lite"/>
    </source>
</evidence>
<dbReference type="GO" id="GO:0000049">
    <property type="term" value="F:tRNA binding"/>
    <property type="evidence" value="ECO:0007669"/>
    <property type="project" value="UniProtKB-UniRule"/>
</dbReference>
<dbReference type="InterPro" id="IPR038321">
    <property type="entry name" value="TmcA_C_sf"/>
</dbReference>
<feature type="domain" description="N-acetyltransferase" evidence="11">
    <location>
        <begin position="504"/>
        <end position="646"/>
    </location>
</feature>
<dbReference type="InterPro" id="IPR027417">
    <property type="entry name" value="P-loop_NTPase"/>
</dbReference>
<dbReference type="Gene3D" id="3.40.50.11040">
    <property type="match status" value="1"/>
</dbReference>
<dbReference type="Gene3D" id="3.40.50.300">
    <property type="entry name" value="P-loop containing nucleotide triphosphate hydrolases"/>
    <property type="match status" value="1"/>
</dbReference>
<feature type="binding site" evidence="9">
    <location>
        <position position="424"/>
    </location>
    <ligand>
        <name>ATP</name>
        <dbReference type="ChEBI" id="CHEBI:30616"/>
    </ligand>
</feature>
<comment type="similarity">
    <text evidence="9">Belongs to the TmcA family.</text>
</comment>
<dbReference type="PANTHER" id="PTHR10925">
    <property type="entry name" value="N-ACETYLTRANSFERASE 10"/>
    <property type="match status" value="1"/>
</dbReference>
<dbReference type="GO" id="GO:0051391">
    <property type="term" value="P:tRNA acetylation"/>
    <property type="evidence" value="ECO:0007669"/>
    <property type="project" value="UniProtKB-UniRule"/>
</dbReference>
<evidence type="ECO:0000256" key="1">
    <source>
        <dbReference type="ARBA" id="ARBA00022490"/>
    </source>
</evidence>
<dbReference type="GO" id="GO:1904812">
    <property type="term" value="P:rRNA acetylation involved in maturation of SSU-rRNA"/>
    <property type="evidence" value="ECO:0007669"/>
    <property type="project" value="TreeGrafter"/>
</dbReference>
<reference evidence="12" key="2">
    <citation type="journal article" date="2020" name="Microorganisms">
        <title>Osmotic Adaptation and Compatible Solute Biosynthesis of Phototrophic Bacteria as Revealed from Genome Analyses.</title>
        <authorList>
            <person name="Imhoff J.F."/>
            <person name="Rahn T."/>
            <person name="Kunzel S."/>
            <person name="Keller A."/>
            <person name="Neulinger S.C."/>
        </authorList>
    </citation>
    <scope>NUCLEOTIDE SEQUENCE</scope>
    <source>
        <strain evidence="12">DSM 11080</strain>
    </source>
</reference>
<dbReference type="Pfam" id="PF05127">
    <property type="entry name" value="NAT10_TcmA_helicase"/>
    <property type="match status" value="1"/>
</dbReference>
<keyword evidence="8 9" id="KW-0012">Acyltransferase</keyword>
<dbReference type="InterPro" id="IPR024914">
    <property type="entry name" value="tRNA_acetyltr_TmcA"/>
</dbReference>
<dbReference type="InterPro" id="IPR033442">
    <property type="entry name" value="TmcA_tRNA_bind"/>
</dbReference>
<evidence type="ECO:0000313" key="13">
    <source>
        <dbReference type="Proteomes" id="UP001296776"/>
    </source>
</evidence>
<dbReference type="InterPro" id="IPR007807">
    <property type="entry name" value="TcmA/NAT10_helicase"/>
</dbReference>
<feature type="compositionally biased region" description="Low complexity" evidence="10">
    <location>
        <begin position="216"/>
        <end position="229"/>
    </location>
</feature>
<comment type="catalytic activity">
    <reaction evidence="9">
        <text>cytidine(34) in elongator tRNA(Met) + acetyl-CoA + ATP + H2O = N(4)-acetylcytidine(34) in elongator tRNA(Met) + ADP + phosphate + CoA + H(+)</text>
        <dbReference type="Rhea" id="RHEA:43788"/>
        <dbReference type="Rhea" id="RHEA-COMP:10693"/>
        <dbReference type="Rhea" id="RHEA-COMP:10694"/>
        <dbReference type="ChEBI" id="CHEBI:15377"/>
        <dbReference type="ChEBI" id="CHEBI:15378"/>
        <dbReference type="ChEBI" id="CHEBI:30616"/>
        <dbReference type="ChEBI" id="CHEBI:43474"/>
        <dbReference type="ChEBI" id="CHEBI:57287"/>
        <dbReference type="ChEBI" id="CHEBI:57288"/>
        <dbReference type="ChEBI" id="CHEBI:74900"/>
        <dbReference type="ChEBI" id="CHEBI:82748"/>
        <dbReference type="ChEBI" id="CHEBI:456216"/>
        <dbReference type="EC" id="2.3.1.193"/>
    </reaction>
</comment>
<dbReference type="GO" id="GO:0005524">
    <property type="term" value="F:ATP binding"/>
    <property type="evidence" value="ECO:0007669"/>
    <property type="project" value="UniProtKB-UniRule"/>
</dbReference>
<dbReference type="HAMAP" id="MF_01886">
    <property type="entry name" value="tRNA_acetyltr_TmcA"/>
    <property type="match status" value="1"/>
</dbReference>
<dbReference type="GO" id="GO:0051392">
    <property type="term" value="F:tRNA cytidine N4-acetyltransferase activity"/>
    <property type="evidence" value="ECO:0007669"/>
    <property type="project" value="UniProtKB-UniRule"/>
</dbReference>
<dbReference type="PROSITE" id="PS51186">
    <property type="entry name" value="GNAT"/>
    <property type="match status" value="1"/>
</dbReference>
<dbReference type="GO" id="GO:1990883">
    <property type="term" value="F:18S rRNA cytidine N-acetyltransferase activity"/>
    <property type="evidence" value="ECO:0007669"/>
    <property type="project" value="TreeGrafter"/>
</dbReference>
<dbReference type="Gene3D" id="1.20.120.890">
    <property type="entry name" value="tRNA(Met) cytidine acetyltransferase, tail domain"/>
    <property type="match status" value="1"/>
</dbReference>
<evidence type="ECO:0000313" key="12">
    <source>
        <dbReference type="EMBL" id="MBK1704483.1"/>
    </source>
</evidence>
<feature type="binding site" evidence="9">
    <location>
        <position position="618"/>
    </location>
    <ligand>
        <name>acetyl-CoA</name>
        <dbReference type="ChEBI" id="CHEBI:57288"/>
    </ligand>
</feature>
<evidence type="ECO:0000256" key="4">
    <source>
        <dbReference type="ARBA" id="ARBA00022694"/>
    </source>
</evidence>
<keyword evidence="6 9" id="KW-0067">ATP-binding</keyword>
<dbReference type="InterPro" id="IPR016181">
    <property type="entry name" value="Acyl_CoA_acyltransferase"/>
</dbReference>
<dbReference type="EC" id="2.3.1.193" evidence="9"/>
<dbReference type="Gene3D" id="3.40.630.30">
    <property type="match status" value="1"/>
</dbReference>
<comment type="caution">
    <text evidence="12">The sequence shown here is derived from an EMBL/GenBank/DDBJ whole genome shotgun (WGS) entry which is preliminary data.</text>
</comment>
<dbReference type="GO" id="GO:0005737">
    <property type="term" value="C:cytoplasm"/>
    <property type="evidence" value="ECO:0007669"/>
    <property type="project" value="UniProtKB-SubCell"/>
</dbReference>
<sequence length="789" mass="84586">MDSIGKDDDELAQPPALPAERRLILIDGPRDWTLQVAHELISRLTPERMVWISNDGNHQAIPPGQRIPPSKVQRLLGSECDLLAIDAWSGLDADALGAAAGSLRGGGLMLLLAPKLEDWRDQVDPEAARIAAYPFGAADIDSAFLGRLIRLLSRSPAALTARSASQTGRAEVRLRAGPVVPSPVSISSTGRTGSRHTAASDGAARYRSAAPQPAEVGAPRPAGPGSAAAAAERVVRALASAGFLTQPARTMPDPAQPATTDQADAIDAIMRLANGRARRPLVLTADRGRGKSAALGIAAARLCITDGMRVLVTAPRRSATEALFSHVDAVSRCAAAEADGSVRFIAPDELLDQQPWADLLLVDEAAGIPAPLLEQMLEHYRRICFATTIHGYEGTGRGFEVRFRGLLDQRTPAWRGLRLKTPIRWRQDDPLETLINRLLLLDAEPAADEQVAAADLGAIRVEHWTRSTLARDEDRLRQLFGLLVLGHYQTRPNDLRHLLDGPTLSVTTLSTGNLVVATALVAREGALETSLHQPVFDGRRRPRGHLLPQTLSAHAGLFDAPGLQFARIVRIAVHPAAQRHGLGRRLVDAIADQAAAEGTDLVGASFGATPGLLAFWRRCGLRPLHLGVHRNAASGARAAVALKPLNSLGQDLCGRAEERLRRDLPVLLSGPLSTVEPAIISSLLAEVSAECAPLEPQDGIEIDAFANAHRTLEASLPALARLAWCALTGERVTEQAPPVQQRELLIRVLLQRQHPAAVATPLGLSGRAELLERLREAVAIARDIVNRRR</sequence>
<keyword evidence="5 9" id="KW-0547">Nucleotide-binding</keyword>
<evidence type="ECO:0000256" key="2">
    <source>
        <dbReference type="ARBA" id="ARBA00022555"/>
    </source>
</evidence>
<protein>
    <recommendedName>
        <fullName evidence="9">tRNA(Met) cytidine acetyltransferase TmcA</fullName>
        <ecNumber evidence="9">2.3.1.193</ecNumber>
    </recommendedName>
</protein>
<dbReference type="Pfam" id="PF08351">
    <property type="entry name" value="TmcA_N"/>
    <property type="match status" value="1"/>
</dbReference>
<keyword evidence="1 9" id="KW-0963">Cytoplasm</keyword>
<evidence type="ECO:0000256" key="9">
    <source>
        <dbReference type="HAMAP-Rule" id="MF_01886"/>
    </source>
</evidence>
<keyword evidence="4 9" id="KW-0819">tRNA processing</keyword>
<dbReference type="CDD" id="cd04301">
    <property type="entry name" value="NAT_SF"/>
    <property type="match status" value="1"/>
</dbReference>